<feature type="transmembrane region" description="Helical" evidence="1">
    <location>
        <begin position="7"/>
        <end position="28"/>
    </location>
</feature>
<keyword evidence="1" id="KW-1133">Transmembrane helix</keyword>
<keyword evidence="3" id="KW-1185">Reference proteome</keyword>
<proteinExistence type="predicted"/>
<gene>
    <name evidence="2" type="ORF">WMO45_00035</name>
</gene>
<keyword evidence="1" id="KW-0812">Transmembrane</keyword>
<accession>A0ABV1EJY5</accession>
<name>A0ABV1EJY5_9FIRM</name>
<evidence type="ECO:0000313" key="2">
    <source>
        <dbReference type="EMBL" id="MEQ2454904.1"/>
    </source>
</evidence>
<evidence type="ECO:0008006" key="4">
    <source>
        <dbReference type="Google" id="ProtNLM"/>
    </source>
</evidence>
<organism evidence="2 3">
    <name type="scientific">Flavonifractor hominis</name>
    <dbReference type="NCBI Taxonomy" id="3133178"/>
    <lineage>
        <taxon>Bacteria</taxon>
        <taxon>Bacillati</taxon>
        <taxon>Bacillota</taxon>
        <taxon>Clostridia</taxon>
        <taxon>Eubacteriales</taxon>
        <taxon>Oscillospiraceae</taxon>
        <taxon>Flavonifractor</taxon>
    </lineage>
</organism>
<evidence type="ECO:0000313" key="3">
    <source>
        <dbReference type="Proteomes" id="UP001440599"/>
    </source>
</evidence>
<dbReference type="Proteomes" id="UP001440599">
    <property type="component" value="Unassembled WGS sequence"/>
</dbReference>
<evidence type="ECO:0000256" key="1">
    <source>
        <dbReference type="SAM" id="Phobius"/>
    </source>
</evidence>
<protein>
    <recommendedName>
        <fullName evidence="4">DUF4825 domain-containing protein</fullName>
    </recommendedName>
</protein>
<sequence>MTRTKKIGVICAGLLGICLVGVAVSFLFRPLNDKITIDGLSDAAASNDYILVKAEEEYYELQGSEAFAALFDFGAWQQEKQVPTEEPVLILRFAELWIVEFYSDGMAAAYNGYSAPEETSEAYYSLPPQVMGDLTAYIQQYGEAHELGDGAIGASTFRH</sequence>
<comment type="caution">
    <text evidence="2">The sequence shown here is derived from an EMBL/GenBank/DDBJ whole genome shotgun (WGS) entry which is preliminary data.</text>
</comment>
<reference evidence="2 3" key="1">
    <citation type="submission" date="2024-03" db="EMBL/GenBank/DDBJ databases">
        <title>Human intestinal bacterial collection.</title>
        <authorList>
            <person name="Pauvert C."/>
            <person name="Hitch T.C.A."/>
            <person name="Clavel T."/>
        </authorList>
    </citation>
    <scope>NUCLEOTIDE SEQUENCE [LARGE SCALE GENOMIC DNA]</scope>
    <source>
        <strain evidence="2 3">CLA-AP-H34</strain>
    </source>
</reference>
<keyword evidence="1" id="KW-0472">Membrane</keyword>
<dbReference type="RefSeq" id="WP_349138579.1">
    <property type="nucleotide sequence ID" value="NZ_JBBMFT010000001.1"/>
</dbReference>
<dbReference type="EMBL" id="JBBMFT010000001">
    <property type="protein sequence ID" value="MEQ2454904.1"/>
    <property type="molecule type" value="Genomic_DNA"/>
</dbReference>